<dbReference type="PANTHER" id="PTHR47326">
    <property type="entry name" value="TRANSPOSABLE ELEMENT TC3 TRANSPOSASE-LIKE PROTEIN"/>
    <property type="match status" value="1"/>
</dbReference>
<evidence type="ECO:0000313" key="1">
    <source>
        <dbReference type="EMBL" id="KAJ8966595.1"/>
    </source>
</evidence>
<keyword evidence="2" id="KW-1185">Reference proteome</keyword>
<evidence type="ECO:0000313" key="2">
    <source>
        <dbReference type="Proteomes" id="UP001162164"/>
    </source>
</evidence>
<comment type="caution">
    <text evidence="1">The sequence shown here is derived from an EMBL/GenBank/DDBJ whole genome shotgun (WGS) entry which is preliminary data.</text>
</comment>
<organism evidence="1 2">
    <name type="scientific">Molorchus minor</name>
    <dbReference type="NCBI Taxonomy" id="1323400"/>
    <lineage>
        <taxon>Eukaryota</taxon>
        <taxon>Metazoa</taxon>
        <taxon>Ecdysozoa</taxon>
        <taxon>Arthropoda</taxon>
        <taxon>Hexapoda</taxon>
        <taxon>Insecta</taxon>
        <taxon>Pterygota</taxon>
        <taxon>Neoptera</taxon>
        <taxon>Endopterygota</taxon>
        <taxon>Coleoptera</taxon>
        <taxon>Polyphaga</taxon>
        <taxon>Cucujiformia</taxon>
        <taxon>Chrysomeloidea</taxon>
        <taxon>Cerambycidae</taxon>
        <taxon>Lamiinae</taxon>
        <taxon>Monochamini</taxon>
        <taxon>Molorchus</taxon>
    </lineage>
</organism>
<dbReference type="EMBL" id="JAPWTJ010002332">
    <property type="protein sequence ID" value="KAJ8966595.1"/>
    <property type="molecule type" value="Genomic_DNA"/>
</dbReference>
<reference evidence="1" key="1">
    <citation type="journal article" date="2023" name="Insect Mol. Biol.">
        <title>Genome sequencing provides insights into the evolution of gene families encoding plant cell wall-degrading enzymes in longhorned beetles.</title>
        <authorList>
            <person name="Shin N.R."/>
            <person name="Okamura Y."/>
            <person name="Kirsch R."/>
            <person name="Pauchet Y."/>
        </authorList>
    </citation>
    <scope>NUCLEOTIDE SEQUENCE</scope>
    <source>
        <strain evidence="1">MMC_N1</strain>
    </source>
</reference>
<accession>A0ABQ9IV42</accession>
<protein>
    <submittedName>
        <fullName evidence="1">Uncharacterized protein</fullName>
    </submittedName>
</protein>
<gene>
    <name evidence="1" type="ORF">NQ317_019003</name>
</gene>
<proteinExistence type="predicted"/>
<dbReference type="PANTHER" id="PTHR47326:SF1">
    <property type="entry name" value="HTH PSQ-TYPE DOMAIN-CONTAINING PROTEIN"/>
    <property type="match status" value="1"/>
</dbReference>
<dbReference type="Proteomes" id="UP001162164">
    <property type="component" value="Unassembled WGS sequence"/>
</dbReference>
<sequence length="130" mass="15280">MHFFLKTFREGYWIGAVLLTDEAGFSINGIINSHNLHLWAEENPHASIVTHHKHRFEPINMWAGITGHHNLPELLDDLALAIRRDMWFRHDGARPDFRLVSRKQLLDRHFENRWIGRGGIFKNFSLCQSN</sequence>
<name>A0ABQ9IV42_9CUCU</name>